<comment type="caution">
    <text evidence="1">The sequence shown here is derived from an EMBL/GenBank/DDBJ whole genome shotgun (WGS) entry which is preliminary data.</text>
</comment>
<dbReference type="EMBL" id="BAABIG010000001">
    <property type="protein sequence ID" value="GAA4781803.1"/>
    <property type="molecule type" value="Genomic_DNA"/>
</dbReference>
<dbReference type="InterPro" id="IPR046200">
    <property type="entry name" value="DUF6233"/>
</dbReference>
<sequence length="112" mass="12519">MIDLPSDLPRLRVLETWHALWLDRVRRKIAEVEIREAGRQRAPAARPPAPDWLLERGLNGEPAHVHHGDCWKTRGSGRIRGIDRDQALRALADGVAACGTCRPDAELGYLEG</sequence>
<proteinExistence type="predicted"/>
<gene>
    <name evidence="1" type="ORF">GCM10023220_00300</name>
</gene>
<organism evidence="1 2">
    <name type="scientific">Streptomyces ziwulingensis</name>
    <dbReference type="NCBI Taxonomy" id="1045501"/>
    <lineage>
        <taxon>Bacteria</taxon>
        <taxon>Bacillati</taxon>
        <taxon>Actinomycetota</taxon>
        <taxon>Actinomycetes</taxon>
        <taxon>Kitasatosporales</taxon>
        <taxon>Streptomycetaceae</taxon>
        <taxon>Streptomyces</taxon>
    </lineage>
</organism>
<name>A0ABP9AKZ4_9ACTN</name>
<evidence type="ECO:0000313" key="2">
    <source>
        <dbReference type="Proteomes" id="UP001501265"/>
    </source>
</evidence>
<dbReference type="Proteomes" id="UP001501265">
    <property type="component" value="Unassembled WGS sequence"/>
</dbReference>
<reference evidence="2" key="1">
    <citation type="journal article" date="2019" name="Int. J. Syst. Evol. Microbiol.">
        <title>The Global Catalogue of Microorganisms (GCM) 10K type strain sequencing project: providing services to taxonomists for standard genome sequencing and annotation.</title>
        <authorList>
            <consortium name="The Broad Institute Genomics Platform"/>
            <consortium name="The Broad Institute Genome Sequencing Center for Infectious Disease"/>
            <person name="Wu L."/>
            <person name="Ma J."/>
        </authorList>
    </citation>
    <scope>NUCLEOTIDE SEQUENCE [LARGE SCALE GENOMIC DNA]</scope>
    <source>
        <strain evidence="2">JCM 18081</strain>
    </source>
</reference>
<evidence type="ECO:0000313" key="1">
    <source>
        <dbReference type="EMBL" id="GAA4781803.1"/>
    </source>
</evidence>
<dbReference type="Pfam" id="PF19746">
    <property type="entry name" value="DUF6233"/>
    <property type="match status" value="1"/>
</dbReference>
<keyword evidence="2" id="KW-1185">Reference proteome</keyword>
<accession>A0ABP9AKZ4</accession>
<protein>
    <submittedName>
        <fullName evidence="1">DUF6233 domain-containing protein</fullName>
    </submittedName>
</protein>